<accession>A0ABN9W3C6</accession>
<sequence length="120" mass="13296">MSDARVRPEGSGEAPEQSVVALLQLLPLGLELAPKPGNRLGSMRARARKRLLGIQAAPRTARVEAACVRRKDTRVEAARRRDARGSFHAAARPTTRQWLYQDSCPNVARSCRWRVNQTGP</sequence>
<comment type="caution">
    <text evidence="1">The sequence shown here is derived from an EMBL/GenBank/DDBJ whole genome shotgun (WGS) entry which is preliminary data.</text>
</comment>
<keyword evidence="2" id="KW-1185">Reference proteome</keyword>
<name>A0ABN9W3C6_9DINO</name>
<dbReference type="EMBL" id="CAUYUJ010018089">
    <property type="protein sequence ID" value="CAK0880562.1"/>
    <property type="molecule type" value="Genomic_DNA"/>
</dbReference>
<proteinExistence type="predicted"/>
<gene>
    <name evidence="1" type="ORF">PCOR1329_LOCUS63662</name>
</gene>
<dbReference type="Proteomes" id="UP001189429">
    <property type="component" value="Unassembled WGS sequence"/>
</dbReference>
<protein>
    <submittedName>
        <fullName evidence="1">Uncharacterized protein</fullName>
    </submittedName>
</protein>
<organism evidence="1 2">
    <name type="scientific">Prorocentrum cordatum</name>
    <dbReference type="NCBI Taxonomy" id="2364126"/>
    <lineage>
        <taxon>Eukaryota</taxon>
        <taxon>Sar</taxon>
        <taxon>Alveolata</taxon>
        <taxon>Dinophyceae</taxon>
        <taxon>Prorocentrales</taxon>
        <taxon>Prorocentraceae</taxon>
        <taxon>Prorocentrum</taxon>
    </lineage>
</organism>
<reference evidence="1" key="1">
    <citation type="submission" date="2023-10" db="EMBL/GenBank/DDBJ databases">
        <authorList>
            <person name="Chen Y."/>
            <person name="Shah S."/>
            <person name="Dougan E. K."/>
            <person name="Thang M."/>
            <person name="Chan C."/>
        </authorList>
    </citation>
    <scope>NUCLEOTIDE SEQUENCE [LARGE SCALE GENOMIC DNA]</scope>
</reference>
<evidence type="ECO:0000313" key="1">
    <source>
        <dbReference type="EMBL" id="CAK0880562.1"/>
    </source>
</evidence>
<evidence type="ECO:0000313" key="2">
    <source>
        <dbReference type="Proteomes" id="UP001189429"/>
    </source>
</evidence>